<keyword evidence="2" id="KW-1185">Reference proteome</keyword>
<dbReference type="AlphaFoldDB" id="A0A0B1P8N1"/>
<reference evidence="1 2" key="1">
    <citation type="journal article" date="2014" name="BMC Genomics">
        <title>Adaptive genomic structural variation in the grape powdery mildew pathogen, Erysiphe necator.</title>
        <authorList>
            <person name="Jones L."/>
            <person name="Riaz S."/>
            <person name="Morales-Cruz A."/>
            <person name="Amrine K.C."/>
            <person name="McGuire B."/>
            <person name="Gubler W.D."/>
            <person name="Walker M.A."/>
            <person name="Cantu D."/>
        </authorList>
    </citation>
    <scope>NUCLEOTIDE SEQUENCE [LARGE SCALE GENOMIC DNA]</scope>
    <source>
        <strain evidence="2">c</strain>
    </source>
</reference>
<dbReference type="HOGENOM" id="CLU_1856776_0_0_1"/>
<protein>
    <submittedName>
        <fullName evidence="1">Uncharacterized protein</fullName>
    </submittedName>
</protein>
<organism evidence="1 2">
    <name type="scientific">Uncinula necator</name>
    <name type="common">Grape powdery mildew</name>
    <dbReference type="NCBI Taxonomy" id="52586"/>
    <lineage>
        <taxon>Eukaryota</taxon>
        <taxon>Fungi</taxon>
        <taxon>Dikarya</taxon>
        <taxon>Ascomycota</taxon>
        <taxon>Pezizomycotina</taxon>
        <taxon>Leotiomycetes</taxon>
        <taxon>Erysiphales</taxon>
        <taxon>Erysiphaceae</taxon>
        <taxon>Erysiphe</taxon>
    </lineage>
</organism>
<gene>
    <name evidence="1" type="ORF">EV44_g3470</name>
</gene>
<dbReference type="Proteomes" id="UP000030854">
    <property type="component" value="Unassembled WGS sequence"/>
</dbReference>
<proteinExistence type="predicted"/>
<evidence type="ECO:0000313" key="1">
    <source>
        <dbReference type="EMBL" id="KHJ34613.1"/>
    </source>
</evidence>
<comment type="caution">
    <text evidence="1">The sequence shown here is derived from an EMBL/GenBank/DDBJ whole genome shotgun (WGS) entry which is preliminary data.</text>
</comment>
<name>A0A0B1P8N1_UNCNE</name>
<sequence length="138" mass="15665">MNGARQKYTSNQNVTEDDVEKRLDQYILEIEGVDQEDSDVEDFIKFLSTNDNYNNEVHLDSQEFFHTECGEFTKIQDKNLTQKLSDISVKHALTSTVDNVNLVNLDGVFLIQDRYGPSRTFHGILVESCAAGYSTAGY</sequence>
<evidence type="ECO:0000313" key="2">
    <source>
        <dbReference type="Proteomes" id="UP000030854"/>
    </source>
</evidence>
<dbReference type="EMBL" id="JNVN01000789">
    <property type="protein sequence ID" value="KHJ34613.1"/>
    <property type="molecule type" value="Genomic_DNA"/>
</dbReference>
<accession>A0A0B1P8N1</accession>